<dbReference type="InterPro" id="IPR000086">
    <property type="entry name" value="NUDIX_hydrolase_dom"/>
</dbReference>
<accession>S5XRI4</accession>
<dbReference type="AlphaFoldDB" id="S5XRI4"/>
<evidence type="ECO:0000256" key="1">
    <source>
        <dbReference type="ARBA" id="ARBA00001946"/>
    </source>
</evidence>
<feature type="domain" description="Nudix hydrolase" evidence="5">
    <location>
        <begin position="14"/>
        <end position="149"/>
    </location>
</feature>
<dbReference type="PATRIC" id="fig|1367847.3.peg.3000"/>
<dbReference type="eggNOG" id="COG1051">
    <property type="taxonomic scope" value="Bacteria"/>
</dbReference>
<evidence type="ECO:0000259" key="5">
    <source>
        <dbReference type="PROSITE" id="PS51462"/>
    </source>
</evidence>
<evidence type="ECO:0000256" key="4">
    <source>
        <dbReference type="RuleBase" id="RU003476"/>
    </source>
</evidence>
<dbReference type="Proteomes" id="UP000015480">
    <property type="component" value="Chromosome"/>
</dbReference>
<dbReference type="CDD" id="cd04685">
    <property type="entry name" value="NUDIX_Hydrolase"/>
    <property type="match status" value="1"/>
</dbReference>
<evidence type="ECO:0000313" key="6">
    <source>
        <dbReference type="EMBL" id="AGT10019.1"/>
    </source>
</evidence>
<evidence type="ECO:0000256" key="3">
    <source>
        <dbReference type="ARBA" id="ARBA00022842"/>
    </source>
</evidence>
<keyword evidence="7" id="KW-1185">Reference proteome</keyword>
<dbReference type="PANTHER" id="PTHR43046">
    <property type="entry name" value="GDP-MANNOSE MANNOSYL HYDROLASE"/>
    <property type="match status" value="1"/>
</dbReference>
<dbReference type="KEGG" id="pami:JCM7686_2983"/>
<name>S5XRI4_PARAH</name>
<dbReference type="Gene3D" id="3.90.79.10">
    <property type="entry name" value="Nucleoside Triphosphate Pyrophosphohydrolase"/>
    <property type="match status" value="1"/>
</dbReference>
<dbReference type="Pfam" id="PF00293">
    <property type="entry name" value="NUDIX"/>
    <property type="match status" value="1"/>
</dbReference>
<dbReference type="PROSITE" id="PS00893">
    <property type="entry name" value="NUDIX_BOX"/>
    <property type="match status" value="1"/>
</dbReference>
<keyword evidence="2 4" id="KW-0378">Hydrolase</keyword>
<sequence length="167" mass="19274">MRNAREKRPMSSLIRRDAVRAILLTPEDEVLLMRVRWDKRRFWITPGGGIEPGESREAALCRELAEELGLSGVVPGPQLWRREHELGHAGRRWRQCEDYFLIETPRFTPVLRDLREAQTVEAFRWWPLPELARSIEPVTPVALAAIVKDYRRHGAPDPLPPTEVVIG</sequence>
<organism evidence="6 7">
    <name type="scientific">Paracoccus aminophilus JCM 7686</name>
    <dbReference type="NCBI Taxonomy" id="1367847"/>
    <lineage>
        <taxon>Bacteria</taxon>
        <taxon>Pseudomonadati</taxon>
        <taxon>Pseudomonadota</taxon>
        <taxon>Alphaproteobacteria</taxon>
        <taxon>Rhodobacterales</taxon>
        <taxon>Paracoccaceae</taxon>
        <taxon>Paracoccus</taxon>
    </lineage>
</organism>
<protein>
    <recommendedName>
        <fullName evidence="5">Nudix hydrolase domain-containing protein</fullName>
    </recommendedName>
</protein>
<dbReference type="SUPFAM" id="SSF55811">
    <property type="entry name" value="Nudix"/>
    <property type="match status" value="1"/>
</dbReference>
<keyword evidence="3" id="KW-0460">Magnesium</keyword>
<comment type="similarity">
    <text evidence="4">Belongs to the Nudix hydrolase family.</text>
</comment>
<dbReference type="GO" id="GO:0016787">
    <property type="term" value="F:hydrolase activity"/>
    <property type="evidence" value="ECO:0007669"/>
    <property type="project" value="UniProtKB-KW"/>
</dbReference>
<reference evidence="6 7" key="1">
    <citation type="journal article" date="2014" name="BMC Genomics">
        <title>Architecture and functions of a multipartite genome of the methylotrophic bacterium Paracoccus aminophilus JCM 7686, containing primary and secondary chromids.</title>
        <authorList>
            <person name="Dziewit L."/>
            <person name="Czarnecki J."/>
            <person name="Wibberg D."/>
            <person name="Radlinska M."/>
            <person name="Mrozek P."/>
            <person name="Szymczak M."/>
            <person name="Schluter A."/>
            <person name="Puhler A."/>
            <person name="Bartosik D."/>
        </authorList>
    </citation>
    <scope>NUCLEOTIDE SEQUENCE [LARGE SCALE GENOMIC DNA]</scope>
    <source>
        <strain evidence="6">JCM 7686</strain>
    </source>
</reference>
<dbReference type="STRING" id="1367847.JCM7686_2983"/>
<dbReference type="EMBL" id="CP006650">
    <property type="protein sequence ID" value="AGT10019.1"/>
    <property type="molecule type" value="Genomic_DNA"/>
</dbReference>
<evidence type="ECO:0000256" key="2">
    <source>
        <dbReference type="ARBA" id="ARBA00022801"/>
    </source>
</evidence>
<dbReference type="PANTHER" id="PTHR43046:SF12">
    <property type="entry name" value="GDP-MANNOSE MANNOSYL HYDROLASE"/>
    <property type="match status" value="1"/>
</dbReference>
<proteinExistence type="inferred from homology"/>
<dbReference type="InterPro" id="IPR020476">
    <property type="entry name" value="Nudix_hydrolase"/>
</dbReference>
<dbReference type="InterPro" id="IPR015797">
    <property type="entry name" value="NUDIX_hydrolase-like_dom_sf"/>
</dbReference>
<gene>
    <name evidence="6" type="ORF">JCM7686_2983</name>
</gene>
<comment type="cofactor">
    <cofactor evidence="1">
        <name>Mg(2+)</name>
        <dbReference type="ChEBI" id="CHEBI:18420"/>
    </cofactor>
</comment>
<dbReference type="PRINTS" id="PR00502">
    <property type="entry name" value="NUDIXFAMILY"/>
</dbReference>
<dbReference type="InterPro" id="IPR020084">
    <property type="entry name" value="NUDIX_hydrolase_CS"/>
</dbReference>
<dbReference type="HOGENOM" id="CLU_100874_3_0_5"/>
<evidence type="ECO:0000313" key="7">
    <source>
        <dbReference type="Proteomes" id="UP000015480"/>
    </source>
</evidence>
<dbReference type="PROSITE" id="PS51462">
    <property type="entry name" value="NUDIX"/>
    <property type="match status" value="1"/>
</dbReference>